<reference evidence="1" key="1">
    <citation type="submission" date="2022-06" db="EMBL/GenBank/DDBJ databases">
        <authorList>
            <person name="Berger JAMES D."/>
            <person name="Berger JAMES D."/>
        </authorList>
    </citation>
    <scope>NUCLEOTIDE SEQUENCE [LARGE SCALE GENOMIC DNA]</scope>
</reference>
<dbReference type="Proteomes" id="UP000050795">
    <property type="component" value="Unassembled WGS sequence"/>
</dbReference>
<dbReference type="WBParaSite" id="TREG1_85070.1">
    <property type="protein sequence ID" value="TREG1_85070.1"/>
    <property type="gene ID" value="TREG1_85070"/>
</dbReference>
<name>A0A183VNF1_TRIRE</name>
<organism evidence="1 2">
    <name type="scientific">Trichobilharzia regenti</name>
    <name type="common">Nasal bird schistosome</name>
    <dbReference type="NCBI Taxonomy" id="157069"/>
    <lineage>
        <taxon>Eukaryota</taxon>
        <taxon>Metazoa</taxon>
        <taxon>Spiralia</taxon>
        <taxon>Lophotrochozoa</taxon>
        <taxon>Platyhelminthes</taxon>
        <taxon>Trematoda</taxon>
        <taxon>Digenea</taxon>
        <taxon>Strigeidida</taxon>
        <taxon>Schistosomatoidea</taxon>
        <taxon>Schistosomatidae</taxon>
        <taxon>Trichobilharzia</taxon>
    </lineage>
</organism>
<protein>
    <submittedName>
        <fullName evidence="2">LUD_dom domain-containing protein</fullName>
    </submittedName>
</protein>
<proteinExistence type="predicted"/>
<evidence type="ECO:0000313" key="2">
    <source>
        <dbReference type="WBParaSite" id="TREG1_85070.1"/>
    </source>
</evidence>
<dbReference type="AlphaFoldDB" id="A0A183VNF1"/>
<keyword evidence="1" id="KW-1185">Reference proteome</keyword>
<sequence>MSSLDFLHNNYTDFHKLALKTGADVYLLEDSDMNVQSHNENAPILGDDSDNFSPDPYSPTVNDVHSDADYSRVAQISLQAIESEIYPERIYQG</sequence>
<accession>A0A183VNF1</accession>
<evidence type="ECO:0000313" key="1">
    <source>
        <dbReference type="Proteomes" id="UP000050795"/>
    </source>
</evidence>
<reference evidence="2" key="2">
    <citation type="submission" date="2023-11" db="UniProtKB">
        <authorList>
            <consortium name="WormBaseParasite"/>
        </authorList>
    </citation>
    <scope>IDENTIFICATION</scope>
</reference>
<dbReference type="OrthoDB" id="3349449at2759"/>